<evidence type="ECO:0000313" key="4">
    <source>
        <dbReference type="EMBL" id="AJP00814.1"/>
    </source>
</evidence>
<keyword evidence="2" id="KW-0597">Phosphoprotein</keyword>
<dbReference type="InterPro" id="IPR006162">
    <property type="entry name" value="Ppantetheine_attach_site"/>
</dbReference>
<gene>
    <name evidence="4" type="ORF">TU94_04300</name>
</gene>
<dbReference type="Proteomes" id="UP000032234">
    <property type="component" value="Chromosome"/>
</dbReference>
<dbReference type="STRING" id="477245.TU94_04300"/>
<dbReference type="InterPro" id="IPR009081">
    <property type="entry name" value="PP-bd_ACP"/>
</dbReference>
<protein>
    <submittedName>
        <fullName evidence="4">Phosphopantetheine-binding protein</fullName>
    </submittedName>
</protein>
<dbReference type="EMBL" id="CP010849">
    <property type="protein sequence ID" value="AJP00814.1"/>
    <property type="molecule type" value="Genomic_DNA"/>
</dbReference>
<proteinExistence type="predicted"/>
<evidence type="ECO:0000256" key="1">
    <source>
        <dbReference type="ARBA" id="ARBA00022450"/>
    </source>
</evidence>
<dbReference type="Gene3D" id="1.10.1200.10">
    <property type="entry name" value="ACP-like"/>
    <property type="match status" value="1"/>
</dbReference>
<name>A0A0C5FY59_9ACTN</name>
<keyword evidence="1" id="KW-0596">Phosphopantetheine</keyword>
<dbReference type="KEGG" id="scw:TU94_04300"/>
<feature type="domain" description="Carrier" evidence="3">
    <location>
        <begin position="1"/>
        <end position="76"/>
    </location>
</feature>
<accession>A0A0C5FY59</accession>
<dbReference type="RefSeq" id="WP_044379413.1">
    <property type="nucleotide sequence ID" value="NZ_CP010849.1"/>
</dbReference>
<dbReference type="PROSITE" id="PS00012">
    <property type="entry name" value="PHOSPHOPANTETHEINE"/>
    <property type="match status" value="1"/>
</dbReference>
<evidence type="ECO:0000256" key="2">
    <source>
        <dbReference type="ARBA" id="ARBA00022553"/>
    </source>
</evidence>
<dbReference type="AlphaFoldDB" id="A0A0C5FY59"/>
<dbReference type="PROSITE" id="PS50075">
    <property type="entry name" value="CARRIER"/>
    <property type="match status" value="1"/>
</dbReference>
<dbReference type="InterPro" id="IPR036736">
    <property type="entry name" value="ACP-like_sf"/>
</dbReference>
<sequence length="83" mass="9189">MDSAFIDLLRRQLRVETTTEITADTSLRDLGMDSMRSIELLFGVEEAYDITLPDSDLNETTFATPGNLWRAVTAQLPQGSVAP</sequence>
<organism evidence="4 5">
    <name type="scientific">Streptomyces cyaneogriseus subsp. noncyanogenus</name>
    <dbReference type="NCBI Taxonomy" id="477245"/>
    <lineage>
        <taxon>Bacteria</taxon>
        <taxon>Bacillati</taxon>
        <taxon>Actinomycetota</taxon>
        <taxon>Actinomycetes</taxon>
        <taxon>Kitasatosporales</taxon>
        <taxon>Streptomycetaceae</taxon>
        <taxon>Streptomyces</taxon>
    </lineage>
</organism>
<evidence type="ECO:0000313" key="5">
    <source>
        <dbReference type="Proteomes" id="UP000032234"/>
    </source>
</evidence>
<dbReference type="OrthoDB" id="2665189at2"/>
<dbReference type="Pfam" id="PF00550">
    <property type="entry name" value="PP-binding"/>
    <property type="match status" value="1"/>
</dbReference>
<keyword evidence="5" id="KW-1185">Reference proteome</keyword>
<dbReference type="HOGENOM" id="CLU_108696_10_2_11"/>
<evidence type="ECO:0000259" key="3">
    <source>
        <dbReference type="PROSITE" id="PS50075"/>
    </source>
</evidence>
<dbReference type="SUPFAM" id="SSF47336">
    <property type="entry name" value="ACP-like"/>
    <property type="match status" value="1"/>
</dbReference>
<reference evidence="4 5" key="1">
    <citation type="submission" date="2015-02" db="EMBL/GenBank/DDBJ databases">
        <title>Genome sequence of thermotolerant Streptomyces cyaneogriseus subsp. Noncyanogenus NMWT1, the producer of nematocidal antibiotics nemadectin.</title>
        <authorList>
            <person name="Wang H."/>
            <person name="Li C."/>
            <person name="Xiang W."/>
            <person name="Wang X."/>
        </authorList>
    </citation>
    <scope>NUCLEOTIDE SEQUENCE [LARGE SCALE GENOMIC DNA]</scope>
    <source>
        <strain evidence="4 5">NMWT 1</strain>
    </source>
</reference>
<dbReference type="PATRIC" id="fig|477245.3.peg.947"/>